<sequence length="396" mass="43262">MQIANKMQARARGATRQPRALAGGAGAGYPKSNLLRSLMPDTRKTAMYLNETRRQTLHHLLFGGGRAHAEKYFPELRRMAVVSESFGLASILLVWAFIPHVNTLDRGALLSALAGIVLAIGINVAARAIWVLKLGGAVGMCAIAYCFRLLAEAAGQAEFWMQPVGVFMVLLAAPIFNGCVVYLIVAAAVWLILGYGHFPLDPAMAHAAWANLLIAYSMLFGLVLSISFNLLRLRDFRAREALTRLAYQDGLTGLNNRRRFTELTQQMQLQRQAMYFLMIDIDNFKKINDTLGHDAGDVVLVKTARIIADACGGHLCGRLGGEEFGIVYLGDRRAVCQFAASLVDAVYLAFNPGQAVSISVGIAELACDTELAHSYRQADASLYQAKHQGKNRYVIA</sequence>
<dbReference type="GO" id="GO:0043709">
    <property type="term" value="P:cell adhesion involved in single-species biofilm formation"/>
    <property type="evidence" value="ECO:0007669"/>
    <property type="project" value="TreeGrafter"/>
</dbReference>
<dbReference type="GO" id="GO:0005886">
    <property type="term" value="C:plasma membrane"/>
    <property type="evidence" value="ECO:0007669"/>
    <property type="project" value="TreeGrafter"/>
</dbReference>
<evidence type="ECO:0000256" key="4">
    <source>
        <dbReference type="SAM" id="Phobius"/>
    </source>
</evidence>
<keyword evidence="4" id="KW-0812">Transmembrane</keyword>
<evidence type="ECO:0000259" key="5">
    <source>
        <dbReference type="PROSITE" id="PS50887"/>
    </source>
</evidence>
<dbReference type="InterPro" id="IPR043128">
    <property type="entry name" value="Rev_trsase/Diguanyl_cyclase"/>
</dbReference>
<accession>A0A6I1IB13</accession>
<reference evidence="6 7" key="1">
    <citation type="submission" date="2019-10" db="EMBL/GenBank/DDBJ databases">
        <title>Three novel species isolated from a subtropical stream in China.</title>
        <authorList>
            <person name="Lu H."/>
        </authorList>
    </citation>
    <scope>NUCLEOTIDE SEQUENCE [LARGE SCALE GENOMIC DNA]</scope>
    <source>
        <strain evidence="6 7">FT13W</strain>
    </source>
</reference>
<feature type="region of interest" description="Disordered" evidence="3">
    <location>
        <begin position="1"/>
        <end position="27"/>
    </location>
</feature>
<dbReference type="Proteomes" id="UP000468717">
    <property type="component" value="Unassembled WGS sequence"/>
</dbReference>
<dbReference type="CDD" id="cd01949">
    <property type="entry name" value="GGDEF"/>
    <property type="match status" value="1"/>
</dbReference>
<dbReference type="InterPro" id="IPR029787">
    <property type="entry name" value="Nucleotide_cyclase"/>
</dbReference>
<dbReference type="Gene3D" id="3.30.70.270">
    <property type="match status" value="1"/>
</dbReference>
<dbReference type="PANTHER" id="PTHR45138:SF9">
    <property type="entry name" value="DIGUANYLATE CYCLASE DGCM-RELATED"/>
    <property type="match status" value="1"/>
</dbReference>
<evidence type="ECO:0000256" key="1">
    <source>
        <dbReference type="ARBA" id="ARBA00012528"/>
    </source>
</evidence>
<keyword evidence="4" id="KW-0472">Membrane</keyword>
<feature type="domain" description="GGDEF" evidence="5">
    <location>
        <begin position="272"/>
        <end position="396"/>
    </location>
</feature>
<evidence type="ECO:0000313" key="7">
    <source>
        <dbReference type="Proteomes" id="UP000468717"/>
    </source>
</evidence>
<dbReference type="PANTHER" id="PTHR45138">
    <property type="entry name" value="REGULATORY COMPONENTS OF SENSORY TRANSDUCTION SYSTEM"/>
    <property type="match status" value="1"/>
</dbReference>
<dbReference type="GO" id="GO:0052621">
    <property type="term" value="F:diguanylate cyclase activity"/>
    <property type="evidence" value="ECO:0007669"/>
    <property type="project" value="UniProtKB-EC"/>
</dbReference>
<dbReference type="SUPFAM" id="SSF55073">
    <property type="entry name" value="Nucleotide cyclase"/>
    <property type="match status" value="1"/>
</dbReference>
<comment type="caution">
    <text evidence="6">The sequence shown here is derived from an EMBL/GenBank/DDBJ whole genome shotgun (WGS) entry which is preliminary data.</text>
</comment>
<dbReference type="Pfam" id="PF00990">
    <property type="entry name" value="GGDEF"/>
    <property type="match status" value="1"/>
</dbReference>
<keyword evidence="7" id="KW-1185">Reference proteome</keyword>
<keyword evidence="4" id="KW-1133">Transmembrane helix</keyword>
<gene>
    <name evidence="6" type="ORF">GCN75_13285</name>
</gene>
<feature type="transmembrane region" description="Helical" evidence="4">
    <location>
        <begin position="166"/>
        <end position="193"/>
    </location>
</feature>
<dbReference type="AlphaFoldDB" id="A0A6I1IB13"/>
<evidence type="ECO:0000313" key="6">
    <source>
        <dbReference type="EMBL" id="KAB8064398.1"/>
    </source>
</evidence>
<feature type="transmembrane region" description="Helical" evidence="4">
    <location>
        <begin position="79"/>
        <end position="98"/>
    </location>
</feature>
<proteinExistence type="predicted"/>
<name>A0A6I1IB13_9BURK</name>
<protein>
    <recommendedName>
        <fullName evidence="1">diguanylate cyclase</fullName>
        <ecNumber evidence="1">2.7.7.65</ecNumber>
    </recommendedName>
</protein>
<dbReference type="SMART" id="SM00267">
    <property type="entry name" value="GGDEF"/>
    <property type="match status" value="1"/>
</dbReference>
<dbReference type="PROSITE" id="PS50887">
    <property type="entry name" value="GGDEF"/>
    <property type="match status" value="1"/>
</dbReference>
<evidence type="ECO:0000256" key="2">
    <source>
        <dbReference type="ARBA" id="ARBA00034247"/>
    </source>
</evidence>
<comment type="catalytic activity">
    <reaction evidence="2">
        <text>2 GTP = 3',3'-c-di-GMP + 2 diphosphate</text>
        <dbReference type="Rhea" id="RHEA:24898"/>
        <dbReference type="ChEBI" id="CHEBI:33019"/>
        <dbReference type="ChEBI" id="CHEBI:37565"/>
        <dbReference type="ChEBI" id="CHEBI:58805"/>
        <dbReference type="EC" id="2.7.7.65"/>
    </reaction>
</comment>
<dbReference type="InterPro" id="IPR000160">
    <property type="entry name" value="GGDEF_dom"/>
</dbReference>
<dbReference type="GO" id="GO:1902201">
    <property type="term" value="P:negative regulation of bacterial-type flagellum-dependent cell motility"/>
    <property type="evidence" value="ECO:0007669"/>
    <property type="project" value="TreeGrafter"/>
</dbReference>
<dbReference type="EC" id="2.7.7.65" evidence="1"/>
<feature type="transmembrane region" description="Helical" evidence="4">
    <location>
        <begin position="213"/>
        <end position="231"/>
    </location>
</feature>
<feature type="transmembrane region" description="Helical" evidence="4">
    <location>
        <begin position="110"/>
        <end position="130"/>
    </location>
</feature>
<dbReference type="EMBL" id="WFLI01000013">
    <property type="protein sequence ID" value="KAB8064398.1"/>
    <property type="molecule type" value="Genomic_DNA"/>
</dbReference>
<organism evidence="6 7">
    <name type="scientific">Janthinobacterium violaceinigrum</name>
    <dbReference type="NCBI Taxonomy" id="2654252"/>
    <lineage>
        <taxon>Bacteria</taxon>
        <taxon>Pseudomonadati</taxon>
        <taxon>Pseudomonadota</taxon>
        <taxon>Betaproteobacteria</taxon>
        <taxon>Burkholderiales</taxon>
        <taxon>Oxalobacteraceae</taxon>
        <taxon>Janthinobacterium</taxon>
    </lineage>
</organism>
<dbReference type="NCBIfam" id="TIGR00254">
    <property type="entry name" value="GGDEF"/>
    <property type="match status" value="1"/>
</dbReference>
<evidence type="ECO:0000256" key="3">
    <source>
        <dbReference type="SAM" id="MobiDB-lite"/>
    </source>
</evidence>
<dbReference type="InterPro" id="IPR050469">
    <property type="entry name" value="Diguanylate_Cyclase"/>
</dbReference>